<feature type="non-terminal residue" evidence="3">
    <location>
        <position position="316"/>
    </location>
</feature>
<dbReference type="InterPro" id="IPR021109">
    <property type="entry name" value="Peptidase_aspartic_dom_sf"/>
</dbReference>
<evidence type="ECO:0000256" key="1">
    <source>
        <dbReference type="ARBA" id="ARBA00022801"/>
    </source>
</evidence>
<evidence type="ECO:0000313" key="4">
    <source>
        <dbReference type="Proteomes" id="UP000311919"/>
    </source>
</evidence>
<sequence>RIAVQAFRNFDVTGRDELVRFRFVEGLAHGSLIEHLLRTPPVNTADLKRTALRFITADRLTSSSAARQQSMMTVDSAIEPNHADSLSKATAIAHIPTLGINTGLSNSTWNRRPSWNNYHCRQTECFYSRRFGRNARCGHNWPRNPGKPCFHYLSSCHANRACPIMLKGRVQGVPIEILLDTGASASLVKKKLLKRLNQKAQQKQCSIALITASGDPLKVCSRTVLDLMIKKYPYRHEFLVCPALTRDMILGVDFMLEHQVSIFMDRAEATVHLHQYKGATKPVAHVGISELVRQVKNSQMIKENDRRATIAVLQQF</sequence>
<dbReference type="PROSITE" id="PS00141">
    <property type="entry name" value="ASP_PROTEASE"/>
    <property type="match status" value="1"/>
</dbReference>
<dbReference type="OrthoDB" id="10056424at2759"/>
<reference evidence="3 4" key="1">
    <citation type="submission" date="2019-03" db="EMBL/GenBank/DDBJ databases">
        <title>An improved genome assembly of the fluke Schistosoma japonicum.</title>
        <authorList>
            <person name="Hu W."/>
            <person name="Luo F."/>
            <person name="Yin M."/>
            <person name="Mo X."/>
            <person name="Sun C."/>
            <person name="Wu Q."/>
            <person name="Zhu B."/>
            <person name="Xiang M."/>
            <person name="Wang J."/>
            <person name="Wang Y."/>
            <person name="Zhang T."/>
            <person name="Xu B."/>
            <person name="Zheng H."/>
            <person name="Feng Z."/>
        </authorList>
    </citation>
    <scope>NUCLEOTIDE SEQUENCE [LARGE SCALE GENOMIC DNA]</scope>
    <source>
        <strain evidence="3">HuSjv2</strain>
        <tissue evidence="3">Worms</tissue>
    </source>
</reference>
<dbReference type="Gene3D" id="2.40.70.10">
    <property type="entry name" value="Acid Proteases"/>
    <property type="match status" value="1"/>
</dbReference>
<evidence type="ECO:0000259" key="2">
    <source>
        <dbReference type="PROSITE" id="PS50175"/>
    </source>
</evidence>
<dbReference type="GO" id="GO:0006508">
    <property type="term" value="P:proteolysis"/>
    <property type="evidence" value="ECO:0007669"/>
    <property type="project" value="InterPro"/>
</dbReference>
<dbReference type="PROSITE" id="PS50175">
    <property type="entry name" value="ASP_PROT_RETROV"/>
    <property type="match status" value="1"/>
</dbReference>
<dbReference type="InterPro" id="IPR001995">
    <property type="entry name" value="Peptidase_A2_cat"/>
</dbReference>
<comment type="caution">
    <text evidence="3">The sequence shown here is derived from an EMBL/GenBank/DDBJ whole genome shotgun (WGS) entry which is preliminary data.</text>
</comment>
<dbReference type="AlphaFoldDB" id="A0A4Z2D3C6"/>
<protein>
    <submittedName>
        <fullName evidence="3">Gag-Pol polyprotein</fullName>
    </submittedName>
</protein>
<keyword evidence="4" id="KW-1185">Reference proteome</keyword>
<gene>
    <name evidence="3" type="ORF">EWB00_004986</name>
</gene>
<keyword evidence="1" id="KW-0378">Hydrolase</keyword>
<evidence type="ECO:0000313" key="3">
    <source>
        <dbReference type="EMBL" id="TNN10962.1"/>
    </source>
</evidence>
<dbReference type="SUPFAM" id="SSF50630">
    <property type="entry name" value="Acid proteases"/>
    <property type="match status" value="1"/>
</dbReference>
<dbReference type="GO" id="GO:0004190">
    <property type="term" value="F:aspartic-type endopeptidase activity"/>
    <property type="evidence" value="ECO:0007669"/>
    <property type="project" value="InterPro"/>
</dbReference>
<dbReference type="Pfam" id="PF13975">
    <property type="entry name" value="gag-asp_proteas"/>
    <property type="match status" value="1"/>
</dbReference>
<dbReference type="InterPro" id="IPR001969">
    <property type="entry name" value="Aspartic_peptidase_AS"/>
</dbReference>
<dbReference type="Proteomes" id="UP000311919">
    <property type="component" value="Unassembled WGS sequence"/>
</dbReference>
<proteinExistence type="predicted"/>
<feature type="domain" description="Peptidase A2" evidence="2">
    <location>
        <begin position="175"/>
        <end position="254"/>
    </location>
</feature>
<name>A0A4Z2D3C6_SCHJA</name>
<dbReference type="CDD" id="cd00303">
    <property type="entry name" value="retropepsin_like"/>
    <property type="match status" value="1"/>
</dbReference>
<dbReference type="STRING" id="6182.A0A4Z2D3C6"/>
<organism evidence="3 4">
    <name type="scientific">Schistosoma japonicum</name>
    <name type="common">Blood fluke</name>
    <dbReference type="NCBI Taxonomy" id="6182"/>
    <lineage>
        <taxon>Eukaryota</taxon>
        <taxon>Metazoa</taxon>
        <taxon>Spiralia</taxon>
        <taxon>Lophotrochozoa</taxon>
        <taxon>Platyhelminthes</taxon>
        <taxon>Trematoda</taxon>
        <taxon>Digenea</taxon>
        <taxon>Strigeidida</taxon>
        <taxon>Schistosomatoidea</taxon>
        <taxon>Schistosomatidae</taxon>
        <taxon>Schistosoma</taxon>
    </lineage>
</organism>
<feature type="non-terminal residue" evidence="3">
    <location>
        <position position="1"/>
    </location>
</feature>
<dbReference type="EMBL" id="SKCS01000329">
    <property type="protein sequence ID" value="TNN10962.1"/>
    <property type="molecule type" value="Genomic_DNA"/>
</dbReference>
<accession>A0A4Z2D3C6</accession>